<protein>
    <submittedName>
        <fullName evidence="2">Uncharacterized protein</fullName>
    </submittedName>
</protein>
<accession>A0A6J8ALR4</accession>
<keyword evidence="3" id="KW-1185">Reference proteome</keyword>
<evidence type="ECO:0000313" key="2">
    <source>
        <dbReference type="EMBL" id="CAC5368665.1"/>
    </source>
</evidence>
<name>A0A6J8ALR4_MYTCO</name>
<sequence>MTCWNLDKGSYYNQSQLHEQLLNEEYEESSDTDSSIDFGNQSVSFKKLNSSSISREENEKEERDSDLDMNIELTTESRQFHNEESDSHDDDETISEIHGRLIMHLKSLQESVSSAAVCRKCHVGSLKLENLPGQRALCSRLQWNCNNCNHKCEFLFVFQYWIWIWSF</sequence>
<gene>
    <name evidence="2" type="ORF">MCOR_8145</name>
</gene>
<organism evidence="2 3">
    <name type="scientific">Mytilus coruscus</name>
    <name type="common">Sea mussel</name>
    <dbReference type="NCBI Taxonomy" id="42192"/>
    <lineage>
        <taxon>Eukaryota</taxon>
        <taxon>Metazoa</taxon>
        <taxon>Spiralia</taxon>
        <taxon>Lophotrochozoa</taxon>
        <taxon>Mollusca</taxon>
        <taxon>Bivalvia</taxon>
        <taxon>Autobranchia</taxon>
        <taxon>Pteriomorphia</taxon>
        <taxon>Mytilida</taxon>
        <taxon>Mytiloidea</taxon>
        <taxon>Mytilidae</taxon>
        <taxon>Mytilinae</taxon>
        <taxon>Mytilus</taxon>
    </lineage>
</organism>
<proteinExistence type="predicted"/>
<dbReference type="EMBL" id="CACVKT020001498">
    <property type="protein sequence ID" value="CAC5368665.1"/>
    <property type="molecule type" value="Genomic_DNA"/>
</dbReference>
<feature type="region of interest" description="Disordered" evidence="1">
    <location>
        <begin position="47"/>
        <end position="69"/>
    </location>
</feature>
<evidence type="ECO:0000256" key="1">
    <source>
        <dbReference type="SAM" id="MobiDB-lite"/>
    </source>
</evidence>
<evidence type="ECO:0000313" key="3">
    <source>
        <dbReference type="Proteomes" id="UP000507470"/>
    </source>
</evidence>
<dbReference type="OrthoDB" id="10408348at2759"/>
<reference evidence="2 3" key="1">
    <citation type="submission" date="2020-06" db="EMBL/GenBank/DDBJ databases">
        <authorList>
            <person name="Li R."/>
            <person name="Bekaert M."/>
        </authorList>
    </citation>
    <scope>NUCLEOTIDE SEQUENCE [LARGE SCALE GENOMIC DNA]</scope>
    <source>
        <strain evidence="3">wild</strain>
    </source>
</reference>
<dbReference type="AlphaFoldDB" id="A0A6J8ALR4"/>
<dbReference type="Proteomes" id="UP000507470">
    <property type="component" value="Unassembled WGS sequence"/>
</dbReference>
<feature type="compositionally biased region" description="Basic and acidic residues" evidence="1">
    <location>
        <begin position="54"/>
        <end position="63"/>
    </location>
</feature>